<gene>
    <name evidence="1" type="ORF">BN1708_006723</name>
</gene>
<dbReference type="Proteomes" id="UP000044602">
    <property type="component" value="Unassembled WGS sequence"/>
</dbReference>
<evidence type="ECO:0000313" key="2">
    <source>
        <dbReference type="Proteomes" id="UP000044602"/>
    </source>
</evidence>
<reference evidence="1 2" key="1">
    <citation type="submission" date="2015-05" db="EMBL/GenBank/DDBJ databases">
        <authorList>
            <person name="Wang D.B."/>
            <person name="Wang M."/>
        </authorList>
    </citation>
    <scope>NUCLEOTIDE SEQUENCE [LARGE SCALE GENOMIC DNA]</scope>
    <source>
        <strain evidence="1">VL1</strain>
    </source>
</reference>
<organism evidence="1 2">
    <name type="scientific">Verticillium longisporum</name>
    <name type="common">Verticillium dahliae var. longisporum</name>
    <dbReference type="NCBI Taxonomy" id="100787"/>
    <lineage>
        <taxon>Eukaryota</taxon>
        <taxon>Fungi</taxon>
        <taxon>Dikarya</taxon>
        <taxon>Ascomycota</taxon>
        <taxon>Pezizomycotina</taxon>
        <taxon>Sordariomycetes</taxon>
        <taxon>Hypocreomycetidae</taxon>
        <taxon>Glomerellales</taxon>
        <taxon>Plectosphaerellaceae</taxon>
        <taxon>Verticillium</taxon>
    </lineage>
</organism>
<keyword evidence="2" id="KW-1185">Reference proteome</keyword>
<protein>
    <submittedName>
        <fullName evidence="1">Uncharacterized protein</fullName>
    </submittedName>
</protein>
<evidence type="ECO:0000313" key="1">
    <source>
        <dbReference type="EMBL" id="CRK35398.1"/>
    </source>
</evidence>
<proteinExistence type="predicted"/>
<accession>A0A0G4MM79</accession>
<dbReference type="EMBL" id="CVQH01023527">
    <property type="protein sequence ID" value="CRK35398.1"/>
    <property type="molecule type" value="Genomic_DNA"/>
</dbReference>
<name>A0A0G4MM79_VERLO</name>
<sequence>MTCWPKVVILPPAISLSLSRNRETSQPRAILLFSVEMSSSPCSFVPLLKEEERGLVSVAVAVAIGSIDLLLGDSAIEGADDVADEVGSVLDTAADADEVVKDTNGLALVAGDAGVGHARRDLDERLDAAEGLGEGEDLGELAEALGGGVAAANAEGEHAAAHGVAVLLAGNVAVGVGVEAGVVDGDDVVRGLEGRGDGRGVARGLAGAEVQRLEAAMGEPRVKSRGDGADGVLEEREAGVKVVRVEGGNAHDNVRVAVDVLCHRVDDNVRAEVERVLDVGGQERVVDDDLDAVLVGLGGDGAHVDETEGRVRGRLDPDELGLRRDVGRDVDLNLGRESDLDAVGLGDLGEVAVGAAVDVRDGDDVRAGGQRLEDDGGGGAAGREGEGVLGLLERSDGRLKVVAVGVVDREMDSMTAPVVGSWGLPAWTARVPKL</sequence>
<dbReference type="AlphaFoldDB" id="A0A0G4MM79"/>